<organism evidence="2 3">
    <name type="scientific">Rotaria socialis</name>
    <dbReference type="NCBI Taxonomy" id="392032"/>
    <lineage>
        <taxon>Eukaryota</taxon>
        <taxon>Metazoa</taxon>
        <taxon>Spiralia</taxon>
        <taxon>Gnathifera</taxon>
        <taxon>Rotifera</taxon>
        <taxon>Eurotatoria</taxon>
        <taxon>Bdelloidea</taxon>
        <taxon>Philodinida</taxon>
        <taxon>Philodinidae</taxon>
        <taxon>Rotaria</taxon>
    </lineage>
</organism>
<evidence type="ECO:0000256" key="1">
    <source>
        <dbReference type="SAM" id="MobiDB-lite"/>
    </source>
</evidence>
<dbReference type="AlphaFoldDB" id="A0A821VFZ9"/>
<comment type="caution">
    <text evidence="2">The sequence shown here is derived from an EMBL/GenBank/DDBJ whole genome shotgun (WGS) entry which is preliminary data.</text>
</comment>
<keyword evidence="3" id="KW-1185">Reference proteome</keyword>
<dbReference type="EMBL" id="CAJOBP010078616">
    <property type="protein sequence ID" value="CAF4906997.1"/>
    <property type="molecule type" value="Genomic_DNA"/>
</dbReference>
<proteinExistence type="predicted"/>
<accession>A0A821VFZ9</accession>
<gene>
    <name evidence="2" type="ORF">UJA718_LOCUS45794</name>
</gene>
<evidence type="ECO:0000313" key="2">
    <source>
        <dbReference type="EMBL" id="CAF4906997.1"/>
    </source>
</evidence>
<feature type="compositionally biased region" description="Acidic residues" evidence="1">
    <location>
        <begin position="7"/>
        <end position="17"/>
    </location>
</feature>
<feature type="non-terminal residue" evidence="2">
    <location>
        <position position="61"/>
    </location>
</feature>
<sequence>MLGGATTDDDEGEESQDNELKLSINDARTVDVTEDEAAALLMIEPQKSDSSSIILNDNPDD</sequence>
<feature type="region of interest" description="Disordered" evidence="1">
    <location>
        <begin position="1"/>
        <end position="23"/>
    </location>
</feature>
<protein>
    <submittedName>
        <fullName evidence="2">Uncharacterized protein</fullName>
    </submittedName>
</protein>
<feature type="region of interest" description="Disordered" evidence="1">
    <location>
        <begin position="42"/>
        <end position="61"/>
    </location>
</feature>
<reference evidence="2" key="1">
    <citation type="submission" date="2021-02" db="EMBL/GenBank/DDBJ databases">
        <authorList>
            <person name="Nowell W R."/>
        </authorList>
    </citation>
    <scope>NUCLEOTIDE SEQUENCE</scope>
</reference>
<name>A0A821VFZ9_9BILA</name>
<dbReference type="Proteomes" id="UP000663873">
    <property type="component" value="Unassembled WGS sequence"/>
</dbReference>
<evidence type="ECO:0000313" key="3">
    <source>
        <dbReference type="Proteomes" id="UP000663873"/>
    </source>
</evidence>